<dbReference type="AlphaFoldDB" id="A0A453Q515"/>
<evidence type="ECO:0000313" key="2">
    <source>
        <dbReference type="EnsemblPlants" id="AET6Gv20984100.2"/>
    </source>
</evidence>
<sequence length="111" mass="12409">RGLLCAAACRRRRPRMRMERCLSRGAQISSSSKQEQLLEAILSGLQSETCPLSNSVSELPSVPASFKRKTINRSIDIKFQSDRHQQLRRSRDLFAGDRPSRPSAAITDGPL</sequence>
<dbReference type="Proteomes" id="UP000015105">
    <property type="component" value="Chromosome 6D"/>
</dbReference>
<protein>
    <submittedName>
        <fullName evidence="2">Uncharacterized protein</fullName>
    </submittedName>
</protein>
<keyword evidence="3" id="KW-1185">Reference proteome</keyword>
<feature type="compositionally biased region" description="Basic and acidic residues" evidence="1">
    <location>
        <begin position="79"/>
        <end position="100"/>
    </location>
</feature>
<name>A0A453Q515_AEGTS</name>
<accession>A0A453Q515</accession>
<evidence type="ECO:0000256" key="1">
    <source>
        <dbReference type="SAM" id="MobiDB-lite"/>
    </source>
</evidence>
<reference evidence="2" key="4">
    <citation type="submission" date="2019-03" db="UniProtKB">
        <authorList>
            <consortium name="EnsemblPlants"/>
        </authorList>
    </citation>
    <scope>IDENTIFICATION</scope>
</reference>
<reference evidence="3" key="1">
    <citation type="journal article" date="2014" name="Science">
        <title>Ancient hybridizations among the ancestral genomes of bread wheat.</title>
        <authorList>
            <consortium name="International Wheat Genome Sequencing Consortium,"/>
            <person name="Marcussen T."/>
            <person name="Sandve S.R."/>
            <person name="Heier L."/>
            <person name="Spannagl M."/>
            <person name="Pfeifer M."/>
            <person name="Jakobsen K.S."/>
            <person name="Wulff B.B."/>
            <person name="Steuernagel B."/>
            <person name="Mayer K.F."/>
            <person name="Olsen O.A."/>
        </authorList>
    </citation>
    <scope>NUCLEOTIDE SEQUENCE [LARGE SCALE GENOMIC DNA]</scope>
    <source>
        <strain evidence="3">cv. AL8/78</strain>
    </source>
</reference>
<reference evidence="2" key="3">
    <citation type="journal article" date="2017" name="Nature">
        <title>Genome sequence of the progenitor of the wheat D genome Aegilops tauschii.</title>
        <authorList>
            <person name="Luo M.C."/>
            <person name="Gu Y.Q."/>
            <person name="Puiu D."/>
            <person name="Wang H."/>
            <person name="Twardziok S.O."/>
            <person name="Deal K.R."/>
            <person name="Huo N."/>
            <person name="Zhu T."/>
            <person name="Wang L."/>
            <person name="Wang Y."/>
            <person name="McGuire P.E."/>
            <person name="Liu S."/>
            <person name="Long H."/>
            <person name="Ramasamy R.K."/>
            <person name="Rodriguez J.C."/>
            <person name="Van S.L."/>
            <person name="Yuan L."/>
            <person name="Wang Z."/>
            <person name="Xia Z."/>
            <person name="Xiao L."/>
            <person name="Anderson O.D."/>
            <person name="Ouyang S."/>
            <person name="Liang Y."/>
            <person name="Zimin A.V."/>
            <person name="Pertea G."/>
            <person name="Qi P."/>
            <person name="Bennetzen J.L."/>
            <person name="Dai X."/>
            <person name="Dawson M.W."/>
            <person name="Muller H.G."/>
            <person name="Kugler K."/>
            <person name="Rivarola-Duarte L."/>
            <person name="Spannagl M."/>
            <person name="Mayer K.F.X."/>
            <person name="Lu F.H."/>
            <person name="Bevan M.W."/>
            <person name="Leroy P."/>
            <person name="Li P."/>
            <person name="You F.M."/>
            <person name="Sun Q."/>
            <person name="Liu Z."/>
            <person name="Lyons E."/>
            <person name="Wicker T."/>
            <person name="Salzberg S.L."/>
            <person name="Devos K.M."/>
            <person name="Dvorak J."/>
        </authorList>
    </citation>
    <scope>NUCLEOTIDE SEQUENCE [LARGE SCALE GENOMIC DNA]</scope>
    <source>
        <strain evidence="2">cv. AL8/78</strain>
    </source>
</reference>
<feature type="region of interest" description="Disordered" evidence="1">
    <location>
        <begin position="79"/>
        <end position="111"/>
    </location>
</feature>
<organism evidence="2 3">
    <name type="scientific">Aegilops tauschii subsp. strangulata</name>
    <name type="common">Goatgrass</name>
    <dbReference type="NCBI Taxonomy" id="200361"/>
    <lineage>
        <taxon>Eukaryota</taxon>
        <taxon>Viridiplantae</taxon>
        <taxon>Streptophyta</taxon>
        <taxon>Embryophyta</taxon>
        <taxon>Tracheophyta</taxon>
        <taxon>Spermatophyta</taxon>
        <taxon>Magnoliopsida</taxon>
        <taxon>Liliopsida</taxon>
        <taxon>Poales</taxon>
        <taxon>Poaceae</taxon>
        <taxon>BOP clade</taxon>
        <taxon>Pooideae</taxon>
        <taxon>Triticodae</taxon>
        <taxon>Triticeae</taxon>
        <taxon>Triticinae</taxon>
        <taxon>Aegilops</taxon>
    </lineage>
</organism>
<evidence type="ECO:0000313" key="3">
    <source>
        <dbReference type="Proteomes" id="UP000015105"/>
    </source>
</evidence>
<reference evidence="2" key="5">
    <citation type="journal article" date="2021" name="G3 (Bethesda)">
        <title>Aegilops tauschii genome assembly Aet v5.0 features greater sequence contiguity and improved annotation.</title>
        <authorList>
            <person name="Wang L."/>
            <person name="Zhu T."/>
            <person name="Rodriguez J.C."/>
            <person name="Deal K.R."/>
            <person name="Dubcovsky J."/>
            <person name="McGuire P.E."/>
            <person name="Lux T."/>
            <person name="Spannagl M."/>
            <person name="Mayer K.F.X."/>
            <person name="Baldrich P."/>
            <person name="Meyers B.C."/>
            <person name="Huo N."/>
            <person name="Gu Y.Q."/>
            <person name="Zhou H."/>
            <person name="Devos K.M."/>
            <person name="Bennetzen J.L."/>
            <person name="Unver T."/>
            <person name="Budak H."/>
            <person name="Gulick P.J."/>
            <person name="Galiba G."/>
            <person name="Kalapos B."/>
            <person name="Nelson D.R."/>
            <person name="Li P."/>
            <person name="You F.M."/>
            <person name="Luo M.C."/>
            <person name="Dvorak J."/>
        </authorList>
    </citation>
    <scope>NUCLEOTIDE SEQUENCE [LARGE SCALE GENOMIC DNA]</scope>
    <source>
        <strain evidence="2">cv. AL8/78</strain>
    </source>
</reference>
<proteinExistence type="predicted"/>
<reference evidence="3" key="2">
    <citation type="journal article" date="2017" name="Nat. Plants">
        <title>The Aegilops tauschii genome reveals multiple impacts of transposons.</title>
        <authorList>
            <person name="Zhao G."/>
            <person name="Zou C."/>
            <person name="Li K."/>
            <person name="Wang K."/>
            <person name="Li T."/>
            <person name="Gao L."/>
            <person name="Zhang X."/>
            <person name="Wang H."/>
            <person name="Yang Z."/>
            <person name="Liu X."/>
            <person name="Jiang W."/>
            <person name="Mao L."/>
            <person name="Kong X."/>
            <person name="Jiao Y."/>
            <person name="Jia J."/>
        </authorList>
    </citation>
    <scope>NUCLEOTIDE SEQUENCE [LARGE SCALE GENOMIC DNA]</scope>
    <source>
        <strain evidence="3">cv. AL8/78</strain>
    </source>
</reference>
<dbReference type="EnsemblPlants" id="AET6Gv20984100.2">
    <property type="protein sequence ID" value="AET6Gv20984100.2"/>
    <property type="gene ID" value="AET6Gv20984100"/>
</dbReference>
<dbReference type="Gramene" id="AET6Gv20984100.2">
    <property type="protein sequence ID" value="AET6Gv20984100.2"/>
    <property type="gene ID" value="AET6Gv20984100"/>
</dbReference>